<evidence type="ECO:0000256" key="8">
    <source>
        <dbReference type="ARBA" id="ARBA00035655"/>
    </source>
</evidence>
<dbReference type="GO" id="GO:0005886">
    <property type="term" value="C:plasma membrane"/>
    <property type="evidence" value="ECO:0007669"/>
    <property type="project" value="UniProtKB-SubCell"/>
</dbReference>
<keyword evidence="2" id="KW-0813">Transport</keyword>
<protein>
    <submittedName>
        <fullName evidence="10">Uncharacterized protein</fullName>
    </submittedName>
</protein>
<name>A0A1G9EPH9_ACTMZ</name>
<accession>A0A1G9EPH9</accession>
<feature type="transmembrane region" description="Helical" evidence="9">
    <location>
        <begin position="289"/>
        <end position="308"/>
    </location>
</feature>
<keyword evidence="7 9" id="KW-0472">Membrane</keyword>
<keyword evidence="3" id="KW-1003">Cell membrane</keyword>
<keyword evidence="11" id="KW-1185">Reference proteome</keyword>
<evidence type="ECO:0000256" key="2">
    <source>
        <dbReference type="ARBA" id="ARBA00022448"/>
    </source>
</evidence>
<proteinExistence type="inferred from homology"/>
<comment type="similarity">
    <text evidence="8">Belongs to the TsuA/YedE (TC 9.B.102) family.</text>
</comment>
<evidence type="ECO:0000313" key="10">
    <source>
        <dbReference type="EMBL" id="SDK78014.1"/>
    </source>
</evidence>
<comment type="subcellular location">
    <subcellularLocation>
        <location evidence="1">Cell inner membrane</location>
        <topology evidence="1">Multi-pass membrane protein</topology>
    </subcellularLocation>
</comment>
<feature type="transmembrane region" description="Helical" evidence="9">
    <location>
        <begin position="226"/>
        <end position="247"/>
    </location>
</feature>
<gene>
    <name evidence="10" type="ORF">SAMN04487820_112185</name>
</gene>
<feature type="transmembrane region" description="Helical" evidence="9">
    <location>
        <begin position="38"/>
        <end position="59"/>
    </location>
</feature>
<organism evidence="10 11">
    <name type="scientific">Actinopolyspora mzabensis</name>
    <dbReference type="NCBI Taxonomy" id="995066"/>
    <lineage>
        <taxon>Bacteria</taxon>
        <taxon>Bacillati</taxon>
        <taxon>Actinomycetota</taxon>
        <taxon>Actinomycetes</taxon>
        <taxon>Actinopolysporales</taxon>
        <taxon>Actinopolysporaceae</taxon>
        <taxon>Actinopolyspora</taxon>
    </lineage>
</organism>
<dbReference type="PANTHER" id="PTHR30574">
    <property type="entry name" value="INNER MEMBRANE PROTEIN YEDE"/>
    <property type="match status" value="1"/>
</dbReference>
<evidence type="ECO:0000256" key="1">
    <source>
        <dbReference type="ARBA" id="ARBA00004429"/>
    </source>
</evidence>
<feature type="transmembrane region" description="Helical" evidence="9">
    <location>
        <begin position="181"/>
        <end position="206"/>
    </location>
</feature>
<dbReference type="OrthoDB" id="5194041at2"/>
<dbReference type="EMBL" id="FNFM01000012">
    <property type="protein sequence ID" value="SDK78014.1"/>
    <property type="molecule type" value="Genomic_DNA"/>
</dbReference>
<evidence type="ECO:0000256" key="4">
    <source>
        <dbReference type="ARBA" id="ARBA00022519"/>
    </source>
</evidence>
<keyword evidence="6 9" id="KW-1133">Transmembrane helix</keyword>
<evidence type="ECO:0000313" key="11">
    <source>
        <dbReference type="Proteomes" id="UP000199213"/>
    </source>
</evidence>
<feature type="transmembrane region" description="Helical" evidence="9">
    <location>
        <begin position="79"/>
        <end position="101"/>
    </location>
</feature>
<dbReference type="Pfam" id="PF04143">
    <property type="entry name" value="Sulf_transp"/>
    <property type="match status" value="1"/>
</dbReference>
<evidence type="ECO:0000256" key="9">
    <source>
        <dbReference type="SAM" id="Phobius"/>
    </source>
</evidence>
<dbReference type="InterPro" id="IPR007272">
    <property type="entry name" value="Sulf_transp_TsuA/YedE"/>
</dbReference>
<evidence type="ECO:0000256" key="7">
    <source>
        <dbReference type="ARBA" id="ARBA00023136"/>
    </source>
</evidence>
<feature type="transmembrane region" description="Helical" evidence="9">
    <location>
        <begin position="6"/>
        <end position="26"/>
    </location>
</feature>
<reference evidence="11" key="1">
    <citation type="submission" date="2016-10" db="EMBL/GenBank/DDBJ databases">
        <authorList>
            <person name="Varghese N."/>
            <person name="Submissions S."/>
        </authorList>
    </citation>
    <scope>NUCLEOTIDE SEQUENCE [LARGE SCALE GENOMIC DNA]</scope>
    <source>
        <strain evidence="11">DSM 45460</strain>
    </source>
</reference>
<evidence type="ECO:0000256" key="5">
    <source>
        <dbReference type="ARBA" id="ARBA00022692"/>
    </source>
</evidence>
<keyword evidence="4" id="KW-0997">Cell inner membrane</keyword>
<dbReference type="PANTHER" id="PTHR30574:SF1">
    <property type="entry name" value="SULPHUR TRANSPORT DOMAIN-CONTAINING PROTEIN"/>
    <property type="match status" value="1"/>
</dbReference>
<dbReference type="Proteomes" id="UP000199213">
    <property type="component" value="Unassembled WGS sequence"/>
</dbReference>
<feature type="transmembrane region" description="Helical" evidence="9">
    <location>
        <begin position="259"/>
        <end position="277"/>
    </location>
</feature>
<dbReference type="RefSeq" id="WP_092631502.1">
    <property type="nucleotide sequence ID" value="NZ_FNFM01000012.1"/>
</dbReference>
<feature type="transmembrane region" description="Helical" evidence="9">
    <location>
        <begin position="149"/>
        <end position="169"/>
    </location>
</feature>
<sequence length="327" mass="33852">MILAMVTGLVAGVLFGYVLQRGRLCFHAIFAGMYERRFALARAWLLAVALTSVGLTVLYATPVGRGLNTGLPLNPVGNLLGGLIFGIGMAVAASCVSGLFFKLGSGMLGALVGLGGWACGELAASRVRLPGPTVLPGGIDGTLPGVLGVPRAVVAIPFAALVVVLGWRWRGGDHRQYAWQWRWPFAGVALAVVAVASWLLAGLGGASFGASTVGAVSGVAAGDVNWWLVTFLCGIVLGGFLAARTAGGWWLRGETRVRYLRLLFGGFLLGFGALLAGGCNLGHGLSGTAQLNVSSWLVVVAFVVGIGLTRKAQRVFSAPPMLSEKTY</sequence>
<feature type="transmembrane region" description="Helical" evidence="9">
    <location>
        <begin position="108"/>
        <end position="129"/>
    </location>
</feature>
<keyword evidence="5 9" id="KW-0812">Transmembrane</keyword>
<evidence type="ECO:0000256" key="6">
    <source>
        <dbReference type="ARBA" id="ARBA00022989"/>
    </source>
</evidence>
<dbReference type="AlphaFoldDB" id="A0A1G9EPH9"/>
<evidence type="ECO:0000256" key="3">
    <source>
        <dbReference type="ARBA" id="ARBA00022475"/>
    </source>
</evidence>